<dbReference type="EMBL" id="JAEQND010000001">
    <property type="protein sequence ID" value="MBL0424011.1"/>
    <property type="molecule type" value="Genomic_DNA"/>
</dbReference>
<name>A0ABS1JIT3_9BURK</name>
<proteinExistence type="predicted"/>
<comment type="caution">
    <text evidence="2">The sequence shown here is derived from an EMBL/GenBank/DDBJ whole genome shotgun (WGS) entry which is preliminary data.</text>
</comment>
<protein>
    <recommendedName>
        <fullName evidence="4">Secreted protein</fullName>
    </recommendedName>
</protein>
<reference evidence="2 3" key="1">
    <citation type="journal article" date="2017" name="Int. J. Syst. Evol. Microbiol.">
        <title>Ramlibacter alkalitolerans sp. nov., alkali-tolerant bacterium isolated from soil of ginseng.</title>
        <authorList>
            <person name="Lee D.H."/>
            <person name="Cha C.J."/>
        </authorList>
    </citation>
    <scope>NUCLEOTIDE SEQUENCE [LARGE SCALE GENOMIC DNA]</scope>
    <source>
        <strain evidence="2 3">KACC 19305</strain>
    </source>
</reference>
<gene>
    <name evidence="2" type="ORF">JI746_02735</name>
</gene>
<evidence type="ECO:0008006" key="4">
    <source>
        <dbReference type="Google" id="ProtNLM"/>
    </source>
</evidence>
<accession>A0ABS1JIT3</accession>
<feature type="signal peptide" evidence="1">
    <location>
        <begin position="1"/>
        <end position="34"/>
    </location>
</feature>
<evidence type="ECO:0000313" key="3">
    <source>
        <dbReference type="Proteomes" id="UP000622707"/>
    </source>
</evidence>
<sequence length="176" mass="18389">MMGKAAKFRTDASLRAGLGAIGVLGLLASAGALAQAPAPAPATAPPAAAPAAPAAACATLWPPCGPDRVLGESEIRTGLIRPGEPTRIDLTGGVSGRKFVLVLRPDSKLDMSAGGGGYFGRDWKLEDGKLCLRLYQNIWRGQYNCGDLEVKDGRLYWLDKIDASRNLITAVSVGSR</sequence>
<keyword evidence="3" id="KW-1185">Reference proteome</keyword>
<organism evidence="2 3">
    <name type="scientific">Ramlibacter alkalitolerans</name>
    <dbReference type="NCBI Taxonomy" id="2039631"/>
    <lineage>
        <taxon>Bacteria</taxon>
        <taxon>Pseudomonadati</taxon>
        <taxon>Pseudomonadota</taxon>
        <taxon>Betaproteobacteria</taxon>
        <taxon>Burkholderiales</taxon>
        <taxon>Comamonadaceae</taxon>
        <taxon>Ramlibacter</taxon>
    </lineage>
</organism>
<evidence type="ECO:0000313" key="2">
    <source>
        <dbReference type="EMBL" id="MBL0424011.1"/>
    </source>
</evidence>
<keyword evidence="1" id="KW-0732">Signal</keyword>
<dbReference type="Proteomes" id="UP000622707">
    <property type="component" value="Unassembled WGS sequence"/>
</dbReference>
<evidence type="ECO:0000256" key="1">
    <source>
        <dbReference type="SAM" id="SignalP"/>
    </source>
</evidence>
<dbReference type="RefSeq" id="WP_201687229.1">
    <property type="nucleotide sequence ID" value="NZ_JAEQND010000001.1"/>
</dbReference>
<feature type="chain" id="PRO_5045166093" description="Secreted protein" evidence="1">
    <location>
        <begin position="35"/>
        <end position="176"/>
    </location>
</feature>